<accession>A0A9J6FBZ8</accession>
<name>A0A9J6FBZ8_HAELO</name>
<evidence type="ECO:0000256" key="1">
    <source>
        <dbReference type="SAM" id="MobiDB-lite"/>
    </source>
</evidence>
<evidence type="ECO:0000313" key="3">
    <source>
        <dbReference type="Proteomes" id="UP000821853"/>
    </source>
</evidence>
<dbReference type="AlphaFoldDB" id="A0A9J6FBZ8"/>
<dbReference type="EMBL" id="JABSTR010000002">
    <property type="protein sequence ID" value="KAH9363790.1"/>
    <property type="molecule type" value="Genomic_DNA"/>
</dbReference>
<dbReference type="OrthoDB" id="6141723at2759"/>
<comment type="caution">
    <text evidence="2">The sequence shown here is derived from an EMBL/GenBank/DDBJ whole genome shotgun (WGS) entry which is preliminary data.</text>
</comment>
<evidence type="ECO:0000313" key="2">
    <source>
        <dbReference type="EMBL" id="KAH9363790.1"/>
    </source>
</evidence>
<feature type="compositionally biased region" description="Acidic residues" evidence="1">
    <location>
        <begin position="44"/>
        <end position="55"/>
    </location>
</feature>
<reference evidence="2 3" key="1">
    <citation type="journal article" date="2020" name="Cell">
        <title>Large-Scale Comparative Analyses of Tick Genomes Elucidate Their Genetic Diversity and Vector Capacities.</title>
        <authorList>
            <consortium name="Tick Genome and Microbiome Consortium (TIGMIC)"/>
            <person name="Jia N."/>
            <person name="Wang J."/>
            <person name="Shi W."/>
            <person name="Du L."/>
            <person name="Sun Y."/>
            <person name="Zhan W."/>
            <person name="Jiang J.F."/>
            <person name="Wang Q."/>
            <person name="Zhang B."/>
            <person name="Ji P."/>
            <person name="Bell-Sakyi L."/>
            <person name="Cui X.M."/>
            <person name="Yuan T.T."/>
            <person name="Jiang B.G."/>
            <person name="Yang W.F."/>
            <person name="Lam T.T."/>
            <person name="Chang Q.C."/>
            <person name="Ding S.J."/>
            <person name="Wang X.J."/>
            <person name="Zhu J.G."/>
            <person name="Ruan X.D."/>
            <person name="Zhao L."/>
            <person name="Wei J.T."/>
            <person name="Ye R.Z."/>
            <person name="Que T.C."/>
            <person name="Du C.H."/>
            <person name="Zhou Y.H."/>
            <person name="Cheng J.X."/>
            <person name="Dai P.F."/>
            <person name="Guo W.B."/>
            <person name="Han X.H."/>
            <person name="Huang E.J."/>
            <person name="Li L.F."/>
            <person name="Wei W."/>
            <person name="Gao Y.C."/>
            <person name="Liu J.Z."/>
            <person name="Shao H.Z."/>
            <person name="Wang X."/>
            <person name="Wang C.C."/>
            <person name="Yang T.C."/>
            <person name="Huo Q.B."/>
            <person name="Li W."/>
            <person name="Chen H.Y."/>
            <person name="Chen S.E."/>
            <person name="Zhou L.G."/>
            <person name="Ni X.B."/>
            <person name="Tian J.H."/>
            <person name="Sheng Y."/>
            <person name="Liu T."/>
            <person name="Pan Y.S."/>
            <person name="Xia L.Y."/>
            <person name="Li J."/>
            <person name="Zhao F."/>
            <person name="Cao W.C."/>
        </authorList>
    </citation>
    <scope>NUCLEOTIDE SEQUENCE [LARGE SCALE GENOMIC DNA]</scope>
    <source>
        <strain evidence="2">HaeL-2018</strain>
    </source>
</reference>
<organism evidence="2 3">
    <name type="scientific">Haemaphysalis longicornis</name>
    <name type="common">Bush tick</name>
    <dbReference type="NCBI Taxonomy" id="44386"/>
    <lineage>
        <taxon>Eukaryota</taxon>
        <taxon>Metazoa</taxon>
        <taxon>Ecdysozoa</taxon>
        <taxon>Arthropoda</taxon>
        <taxon>Chelicerata</taxon>
        <taxon>Arachnida</taxon>
        <taxon>Acari</taxon>
        <taxon>Parasitiformes</taxon>
        <taxon>Ixodida</taxon>
        <taxon>Ixodoidea</taxon>
        <taxon>Ixodidae</taxon>
        <taxon>Haemaphysalinae</taxon>
        <taxon>Haemaphysalis</taxon>
    </lineage>
</organism>
<feature type="region of interest" description="Disordered" evidence="1">
    <location>
        <begin position="38"/>
        <end position="62"/>
    </location>
</feature>
<dbReference type="Proteomes" id="UP000821853">
    <property type="component" value="Chromosome 10"/>
</dbReference>
<gene>
    <name evidence="2" type="ORF">HPB48_019750</name>
</gene>
<dbReference type="VEuPathDB" id="VectorBase:HLOH_055960"/>
<keyword evidence="3" id="KW-1185">Reference proteome</keyword>
<sequence>MVSKRNVYAWLRLLVETTLYNFYLIKVDWNKFDRVGDLPPAAPTDEEEEEGEGDEQLERGGVLHDVDDPLQLARGMNASSKTMVLDDVVGVRQLLDGRHYLDIARGEPKVQISLVHDNHSEEFSFPQIYLGEARKVKLHPTPFAMASSEMRRADHREVEPTHVLYMAMKVMRHSLVENSITCRGNDAVLAITKQLLQ</sequence>
<protein>
    <submittedName>
        <fullName evidence="2">Uncharacterized protein</fullName>
    </submittedName>
</protein>
<proteinExistence type="predicted"/>